<feature type="transmembrane region" description="Helical" evidence="7">
    <location>
        <begin position="67"/>
        <end position="89"/>
    </location>
</feature>
<name>A0ABV1KVE8_9BACL</name>
<evidence type="ECO:0000256" key="1">
    <source>
        <dbReference type="ARBA" id="ARBA00022670"/>
    </source>
</evidence>
<dbReference type="InterPro" id="IPR032456">
    <property type="entry name" value="Peptidase_M48_N"/>
</dbReference>
<feature type="domain" description="CAAX prenyl protease 1 N-terminal" evidence="9">
    <location>
        <begin position="81"/>
        <end position="206"/>
    </location>
</feature>
<feature type="transmembrane region" description="Helical" evidence="7">
    <location>
        <begin position="178"/>
        <end position="196"/>
    </location>
</feature>
<dbReference type="EMBL" id="JASKHM010000008">
    <property type="protein sequence ID" value="MEQ4483623.1"/>
    <property type="molecule type" value="Genomic_DNA"/>
</dbReference>
<evidence type="ECO:0000256" key="6">
    <source>
        <dbReference type="RuleBase" id="RU003983"/>
    </source>
</evidence>
<evidence type="ECO:0000256" key="2">
    <source>
        <dbReference type="ARBA" id="ARBA00022723"/>
    </source>
</evidence>
<dbReference type="CDD" id="cd07343">
    <property type="entry name" value="M48A_Zmpste24p_like"/>
    <property type="match status" value="1"/>
</dbReference>
<keyword evidence="2" id="KW-0479">Metal-binding</keyword>
<dbReference type="Pfam" id="PF16491">
    <property type="entry name" value="Peptidase_M48_N"/>
    <property type="match status" value="1"/>
</dbReference>
<keyword evidence="7" id="KW-0472">Membrane</keyword>
<comment type="similarity">
    <text evidence="6">Belongs to the peptidase M48 family.</text>
</comment>
<proteinExistence type="inferred from homology"/>
<dbReference type="Proteomes" id="UP001493487">
    <property type="component" value="Unassembled WGS sequence"/>
</dbReference>
<evidence type="ECO:0000256" key="4">
    <source>
        <dbReference type="ARBA" id="ARBA00022833"/>
    </source>
</evidence>
<accession>A0ABV1KVE8</accession>
<reference evidence="10 11" key="1">
    <citation type="journal article" date="2023" name="Genome Announc.">
        <title>Pan-Genome Analyses of the Genus Cohnella and Proposal of the Novel Species Cohnella silvisoli sp. nov., Isolated from Forest Soil.</title>
        <authorList>
            <person name="Wang C."/>
            <person name="Mao L."/>
            <person name="Bao G."/>
            <person name="Zhu H."/>
        </authorList>
    </citation>
    <scope>NUCLEOTIDE SEQUENCE [LARGE SCALE GENOMIC DNA]</scope>
    <source>
        <strain evidence="10 11">NL03-T5-1</strain>
    </source>
</reference>
<keyword evidence="1 6" id="KW-0645">Protease</keyword>
<comment type="cofactor">
    <cofactor evidence="6">
        <name>Zn(2+)</name>
        <dbReference type="ChEBI" id="CHEBI:29105"/>
    </cofactor>
    <text evidence="6">Binds 1 zinc ion per subunit.</text>
</comment>
<evidence type="ECO:0000313" key="11">
    <source>
        <dbReference type="Proteomes" id="UP001493487"/>
    </source>
</evidence>
<keyword evidence="3 6" id="KW-0378">Hydrolase</keyword>
<evidence type="ECO:0000259" key="8">
    <source>
        <dbReference type="Pfam" id="PF01435"/>
    </source>
</evidence>
<evidence type="ECO:0000259" key="9">
    <source>
        <dbReference type="Pfam" id="PF16491"/>
    </source>
</evidence>
<keyword evidence="4 6" id="KW-0862">Zinc</keyword>
<feature type="transmembrane region" description="Helical" evidence="7">
    <location>
        <begin position="151"/>
        <end position="171"/>
    </location>
</feature>
<dbReference type="PANTHER" id="PTHR10120">
    <property type="entry name" value="CAAX PRENYL PROTEASE 1"/>
    <property type="match status" value="1"/>
</dbReference>
<keyword evidence="7" id="KW-1133">Transmembrane helix</keyword>
<evidence type="ECO:0000256" key="3">
    <source>
        <dbReference type="ARBA" id="ARBA00022801"/>
    </source>
</evidence>
<feature type="transmembrane region" description="Helical" evidence="7">
    <location>
        <begin position="101"/>
        <end position="123"/>
    </location>
</feature>
<organism evidence="10 11">
    <name type="scientific">Cohnella silvisoli</name>
    <dbReference type="NCBI Taxonomy" id="2873699"/>
    <lineage>
        <taxon>Bacteria</taxon>
        <taxon>Bacillati</taxon>
        <taxon>Bacillota</taxon>
        <taxon>Bacilli</taxon>
        <taxon>Bacillales</taxon>
        <taxon>Paenibacillaceae</taxon>
        <taxon>Cohnella</taxon>
    </lineage>
</organism>
<keyword evidence="5 6" id="KW-0482">Metalloprotease</keyword>
<keyword evidence="7" id="KW-0812">Transmembrane</keyword>
<feature type="transmembrane region" description="Helical" evidence="7">
    <location>
        <begin position="12"/>
        <end position="29"/>
    </location>
</feature>
<feature type="domain" description="Peptidase M48" evidence="8">
    <location>
        <begin position="212"/>
        <end position="415"/>
    </location>
</feature>
<protein>
    <submittedName>
        <fullName evidence="10">M48 family metallopeptidase</fullName>
    </submittedName>
</protein>
<feature type="transmembrane region" description="Helical" evidence="7">
    <location>
        <begin position="292"/>
        <end position="312"/>
    </location>
</feature>
<sequence length="426" mass="48417">MQQRNGSSFMRYVLIFACYAVAVAIYVWYTSPNQVPDAYVGTAADPATFFTPNQLRDSETLNAVRNLIFFMSGPWEWLIYFILLASGLARSWREKLERLKLPIYVRFPVYVLLVNAVAFLLYFPLRVVGYNLSKAYGITTQPVFSWLRDKLVGFGIGYLTMLAVSAVAFWIISRGGKWWLKLWLLSVPFTLFMMYVQPVVIDPLYNHFTRLSDPQLERQILDLAAKANIPAHRVYEVDMSAKTNAMNAYVNGIGSSLRIVLWDTTLQQLKGKEILLIMAHEMGHYVKHHLEWSAVGAIGSSLLLIVIGGWLFTVIVRHRGAKWGIRSLSDMTALPLVLLLLSILSFVTLPISNYVSRQAESSADRYAMELIGSAEGSVSMNQKMSVVVLSDVNPPLLVKWFRDDHPSDMERIIDAERFDREKGKRD</sequence>
<dbReference type="InterPro" id="IPR027057">
    <property type="entry name" value="CAXX_Prtase_1"/>
</dbReference>
<feature type="transmembrane region" description="Helical" evidence="7">
    <location>
        <begin position="333"/>
        <end position="355"/>
    </location>
</feature>
<evidence type="ECO:0000256" key="7">
    <source>
        <dbReference type="SAM" id="Phobius"/>
    </source>
</evidence>
<comment type="caution">
    <text evidence="10">The sequence shown here is derived from an EMBL/GenBank/DDBJ whole genome shotgun (WGS) entry which is preliminary data.</text>
</comment>
<gene>
    <name evidence="10" type="ORF">QJS35_14610</name>
</gene>
<dbReference type="Gene3D" id="3.30.2010.10">
    <property type="entry name" value="Metalloproteases ('zincins'), catalytic domain"/>
    <property type="match status" value="1"/>
</dbReference>
<dbReference type="InterPro" id="IPR001915">
    <property type="entry name" value="Peptidase_M48"/>
</dbReference>
<dbReference type="RefSeq" id="WP_232186204.1">
    <property type="nucleotide sequence ID" value="NZ_JAIOAP010000007.1"/>
</dbReference>
<evidence type="ECO:0000256" key="5">
    <source>
        <dbReference type="ARBA" id="ARBA00023049"/>
    </source>
</evidence>
<dbReference type="Pfam" id="PF01435">
    <property type="entry name" value="Peptidase_M48"/>
    <property type="match status" value="1"/>
</dbReference>
<keyword evidence="11" id="KW-1185">Reference proteome</keyword>
<evidence type="ECO:0000313" key="10">
    <source>
        <dbReference type="EMBL" id="MEQ4483623.1"/>
    </source>
</evidence>